<accession>A0A9P0KSR3</accession>
<reference evidence="1" key="1">
    <citation type="submission" date="2022-03" db="EMBL/GenBank/DDBJ databases">
        <authorList>
            <person name="Sayadi A."/>
        </authorList>
    </citation>
    <scope>NUCLEOTIDE SEQUENCE</scope>
</reference>
<protein>
    <recommendedName>
        <fullName evidence="3">HTH psq-type domain-containing protein</fullName>
    </recommendedName>
</protein>
<evidence type="ECO:0000313" key="1">
    <source>
        <dbReference type="EMBL" id="CAH1979535.1"/>
    </source>
</evidence>
<dbReference type="AlphaFoldDB" id="A0A9P0KSR3"/>
<organism evidence="1 2">
    <name type="scientific">Acanthoscelides obtectus</name>
    <name type="common">Bean weevil</name>
    <name type="synonym">Bruchus obtectus</name>
    <dbReference type="NCBI Taxonomy" id="200917"/>
    <lineage>
        <taxon>Eukaryota</taxon>
        <taxon>Metazoa</taxon>
        <taxon>Ecdysozoa</taxon>
        <taxon>Arthropoda</taxon>
        <taxon>Hexapoda</taxon>
        <taxon>Insecta</taxon>
        <taxon>Pterygota</taxon>
        <taxon>Neoptera</taxon>
        <taxon>Endopterygota</taxon>
        <taxon>Coleoptera</taxon>
        <taxon>Polyphaga</taxon>
        <taxon>Cucujiformia</taxon>
        <taxon>Chrysomeloidea</taxon>
        <taxon>Chrysomelidae</taxon>
        <taxon>Bruchinae</taxon>
        <taxon>Bruchini</taxon>
        <taxon>Acanthoscelides</taxon>
    </lineage>
</organism>
<dbReference type="EMBL" id="CAKOFQ010006880">
    <property type="protein sequence ID" value="CAH1979535.1"/>
    <property type="molecule type" value="Genomic_DNA"/>
</dbReference>
<evidence type="ECO:0008006" key="3">
    <source>
        <dbReference type="Google" id="ProtNLM"/>
    </source>
</evidence>
<dbReference type="OrthoDB" id="7450257at2759"/>
<proteinExistence type="predicted"/>
<name>A0A9P0KSR3_ACAOB</name>
<sequence length="274" mass="31462">MTLKKTHLRMRNKNLLVAQLDGHGPIKFLFKKENADLVRNTEKEIITNIENLIPIEIKTKEGHSYIIEVDMMLTMLDGSIGNVLSETNSTMKCIICGATPKDMDTLAGIDRPPNVDNYWFGLSTLHCWIRFFECLLHIGYRLPIKSWQVRGPENKAIVKANKKRIQAEFRAKLSLIVDKPKPGMRTYKRKTDRANISKDLIKQAASEVINGTSIRKAAKNNKIDRTTLSRYVNKLKATPDSDVFMEYANPRQVFSNQQERILKLLPHTSLYFMV</sequence>
<evidence type="ECO:0000313" key="2">
    <source>
        <dbReference type="Proteomes" id="UP001152888"/>
    </source>
</evidence>
<keyword evidence="2" id="KW-1185">Reference proteome</keyword>
<dbReference type="Proteomes" id="UP001152888">
    <property type="component" value="Unassembled WGS sequence"/>
</dbReference>
<gene>
    <name evidence="1" type="ORF">ACAOBT_LOCUS13483</name>
</gene>
<comment type="caution">
    <text evidence="1">The sequence shown here is derived from an EMBL/GenBank/DDBJ whole genome shotgun (WGS) entry which is preliminary data.</text>
</comment>